<dbReference type="Pfam" id="PF01535">
    <property type="entry name" value="PPR"/>
    <property type="match status" value="4"/>
</dbReference>
<dbReference type="Pfam" id="PF20431">
    <property type="entry name" value="E_motif"/>
    <property type="match status" value="1"/>
</dbReference>
<comment type="caution">
    <text evidence="5">The sequence shown here is derived from an EMBL/GenBank/DDBJ whole genome shotgun (WGS) entry which is preliminary data.</text>
</comment>
<evidence type="ECO:0000313" key="5">
    <source>
        <dbReference type="EMBL" id="KAJ9129151.1"/>
    </source>
</evidence>
<evidence type="ECO:0000256" key="1">
    <source>
        <dbReference type="ARBA" id="ARBA00006643"/>
    </source>
</evidence>
<dbReference type="InterPro" id="IPR002885">
    <property type="entry name" value="PPR_rpt"/>
</dbReference>
<organism evidence="5 6">
    <name type="scientific">Hevea brasiliensis</name>
    <name type="common">Para rubber tree</name>
    <name type="synonym">Siphonia brasiliensis</name>
    <dbReference type="NCBI Taxonomy" id="3981"/>
    <lineage>
        <taxon>Eukaryota</taxon>
        <taxon>Viridiplantae</taxon>
        <taxon>Streptophyta</taxon>
        <taxon>Embryophyta</taxon>
        <taxon>Tracheophyta</taxon>
        <taxon>Spermatophyta</taxon>
        <taxon>Magnoliopsida</taxon>
        <taxon>eudicotyledons</taxon>
        <taxon>Gunneridae</taxon>
        <taxon>Pentapetalae</taxon>
        <taxon>rosids</taxon>
        <taxon>fabids</taxon>
        <taxon>Malpighiales</taxon>
        <taxon>Euphorbiaceae</taxon>
        <taxon>Crotonoideae</taxon>
        <taxon>Micrandreae</taxon>
        <taxon>Hevea</taxon>
    </lineage>
</organism>
<feature type="repeat" description="PPR" evidence="3">
    <location>
        <begin position="265"/>
        <end position="299"/>
    </location>
</feature>
<evidence type="ECO:0000313" key="6">
    <source>
        <dbReference type="Proteomes" id="UP001174677"/>
    </source>
</evidence>
<keyword evidence="6" id="KW-1185">Reference proteome</keyword>
<dbReference type="EMBL" id="JARPOI010000236">
    <property type="protein sequence ID" value="KAJ9129151.1"/>
    <property type="molecule type" value="Genomic_DNA"/>
</dbReference>
<evidence type="ECO:0000256" key="2">
    <source>
        <dbReference type="ARBA" id="ARBA00022737"/>
    </source>
</evidence>
<dbReference type="NCBIfam" id="TIGR00756">
    <property type="entry name" value="PPR"/>
    <property type="match status" value="2"/>
</dbReference>
<comment type="similarity">
    <text evidence="1">Belongs to the PPR family. PCMP-H subfamily.</text>
</comment>
<feature type="repeat" description="PPR" evidence="3">
    <location>
        <begin position="335"/>
        <end position="369"/>
    </location>
</feature>
<accession>A0ABQ9KAE9</accession>
<dbReference type="InterPro" id="IPR011990">
    <property type="entry name" value="TPR-like_helical_dom_sf"/>
</dbReference>
<gene>
    <name evidence="5" type="ORF">P3X46_034050</name>
</gene>
<feature type="domain" description="DYW" evidence="4">
    <location>
        <begin position="587"/>
        <end position="666"/>
    </location>
</feature>
<keyword evidence="2" id="KW-0677">Repeat</keyword>
<proteinExistence type="inferred from homology"/>
<dbReference type="InterPro" id="IPR046848">
    <property type="entry name" value="E_motif"/>
</dbReference>
<name>A0ABQ9KAE9_HEVBR</name>
<dbReference type="PANTHER" id="PTHR47926">
    <property type="entry name" value="PENTATRICOPEPTIDE REPEAT-CONTAINING PROTEIN"/>
    <property type="match status" value="1"/>
</dbReference>
<dbReference type="InterPro" id="IPR046960">
    <property type="entry name" value="PPR_At4g14850-like_plant"/>
</dbReference>
<dbReference type="Gene3D" id="1.25.40.10">
    <property type="entry name" value="Tetratricopeptide repeat domain"/>
    <property type="match status" value="4"/>
</dbReference>
<dbReference type="Pfam" id="PF13041">
    <property type="entry name" value="PPR_2"/>
    <property type="match status" value="1"/>
</dbReference>
<dbReference type="Proteomes" id="UP001174677">
    <property type="component" value="Unassembled WGS sequence"/>
</dbReference>
<dbReference type="Pfam" id="PF14432">
    <property type="entry name" value="DYW_deaminase"/>
    <property type="match status" value="1"/>
</dbReference>
<dbReference type="PROSITE" id="PS51375">
    <property type="entry name" value="PPR"/>
    <property type="match status" value="2"/>
</dbReference>
<protein>
    <recommendedName>
        <fullName evidence="4">DYW domain-containing protein</fullName>
    </recommendedName>
</protein>
<sequence>MDVHFISSTRIHTFFKSHASPIPIHSKHLPFHQIYLRPASWRIESGGFSLTHQVLDEIPLSDTFAWNNLIHSHLISRDPIGALSIYLHMLLQGARLDKRTFPRVLTASRLCSNLCLGKQVHCQALKLGFSSDQYVITSLIQMYGDLDSTDAAKWLFDKSPTKNSVSWTMLAKFYLSQNKPDLAIDMFHQMMDSNAYQVDPVALATVVGACAKLKSVQQGRNVHEIARKCGLEFDILVANSLLKMYIDCDNIEDARATFDGMPTKDIISWTEIINGYVKNGGFNEALKLFRWMNAVGIKPDSLSICSVLPACARPAAYKHGKEIHAYLLRNGIQLNHKVQNALMDMYIKSGFIECASNVFARMKKRDVISWTVMILGFSLHGQGEVGVELFHRLEDSCIEIDQFTHQAVLRCCTTACMVEEGKLYFNCIKDPNSTHYALMVALLARAALFDEARAFIEEHRIGGHGEVLRAMLDGCQIHQQAEIGKQIIEQLCELEPLNAENYVLLSNWYTANAQWEMVSKLEGRIKDTGLKPKKVYSWIEFHNKVHTFGTGDVSHPRAERIYEELQRLMKNIEVETHGPTFLSLKDAEEERECIQIGHSEMLALGFGLISTQAGATVRVTKNHHVCRRCHDSAKLISKIVEREIIIKDSNCFHHFKDGTCSCKDYW</sequence>
<reference evidence="5 6" key="1">
    <citation type="journal article" date="2023" name="Plant Biotechnol. J.">
        <title>Chromosome-level wild Hevea brasiliensis genome provides new tools for genomic-assisted breeding and valuable loci to elevate rubber yield.</title>
        <authorList>
            <person name="Cheng H."/>
            <person name="Song X."/>
            <person name="Hu Y."/>
            <person name="Wu T."/>
            <person name="Yang Q."/>
            <person name="An Z."/>
            <person name="Feng S."/>
            <person name="Deng Z."/>
            <person name="Wu W."/>
            <person name="Zeng X."/>
            <person name="Tu M."/>
            <person name="Wang X."/>
            <person name="Huang H."/>
        </authorList>
    </citation>
    <scope>NUCLEOTIDE SEQUENCE [LARGE SCALE GENOMIC DNA]</scope>
    <source>
        <strain evidence="5">MT/VB/25A 57/8</strain>
    </source>
</reference>
<dbReference type="InterPro" id="IPR032867">
    <property type="entry name" value="DYW_dom"/>
</dbReference>
<dbReference type="PANTHER" id="PTHR47926:SF347">
    <property type="entry name" value="PENTATRICOPEPTIDE REPEAT-CONTAINING PROTEIN"/>
    <property type="match status" value="1"/>
</dbReference>
<evidence type="ECO:0000256" key="3">
    <source>
        <dbReference type="PROSITE-ProRule" id="PRU00708"/>
    </source>
</evidence>
<evidence type="ECO:0000259" key="4">
    <source>
        <dbReference type="Pfam" id="PF14432"/>
    </source>
</evidence>